<proteinExistence type="predicted"/>
<evidence type="ECO:0000313" key="1">
    <source>
        <dbReference type="EMBL" id="KAI3813352.1"/>
    </source>
</evidence>
<reference evidence="2" key="1">
    <citation type="journal article" date="2022" name="Mol. Ecol. Resour.">
        <title>The genomes of chicory, endive, great burdock and yacon provide insights into Asteraceae palaeo-polyploidization history and plant inulin production.</title>
        <authorList>
            <person name="Fan W."/>
            <person name="Wang S."/>
            <person name="Wang H."/>
            <person name="Wang A."/>
            <person name="Jiang F."/>
            <person name="Liu H."/>
            <person name="Zhao H."/>
            <person name="Xu D."/>
            <person name="Zhang Y."/>
        </authorList>
    </citation>
    <scope>NUCLEOTIDE SEQUENCE [LARGE SCALE GENOMIC DNA]</scope>
    <source>
        <strain evidence="2">cv. Yunnan</strain>
    </source>
</reference>
<keyword evidence="2" id="KW-1185">Reference proteome</keyword>
<dbReference type="Proteomes" id="UP001056120">
    <property type="component" value="Linkage Group LG06"/>
</dbReference>
<gene>
    <name evidence="1" type="ORF">L1987_18073</name>
</gene>
<sequence length="307" mass="33821">MAASVPGEPNSLSQNSDRYLIQHRSPPHSADDDSNISQLIQPNNSPPNPPPSPLTSSLGKRRKSKPVRYDVYTTIGQKTRPLSQHNTVVEDSLSKSLSSQKGNSASKHVKSKVKSPPALIKAGELQSSLGTENPSCIKIVKANVDSAYWMGFPLWFGKLFLPKTDCEMEIEDENGEIHHIKYIPQSTGLSAGWKKFAVGHNLVEGDVLVFHLVESHKFKVYIIRANDLNKVDGALSLLNSEAHTEQLTSETETPSPTTKKYRRAKSLSSTMDRKEHKLSTPSSQAISIRKEQSGNNSEEIGSEILEV</sequence>
<evidence type="ECO:0000313" key="2">
    <source>
        <dbReference type="Proteomes" id="UP001056120"/>
    </source>
</evidence>
<organism evidence="1 2">
    <name type="scientific">Smallanthus sonchifolius</name>
    <dbReference type="NCBI Taxonomy" id="185202"/>
    <lineage>
        <taxon>Eukaryota</taxon>
        <taxon>Viridiplantae</taxon>
        <taxon>Streptophyta</taxon>
        <taxon>Embryophyta</taxon>
        <taxon>Tracheophyta</taxon>
        <taxon>Spermatophyta</taxon>
        <taxon>Magnoliopsida</taxon>
        <taxon>eudicotyledons</taxon>
        <taxon>Gunneridae</taxon>
        <taxon>Pentapetalae</taxon>
        <taxon>asterids</taxon>
        <taxon>campanulids</taxon>
        <taxon>Asterales</taxon>
        <taxon>Asteraceae</taxon>
        <taxon>Asteroideae</taxon>
        <taxon>Heliantheae alliance</taxon>
        <taxon>Millerieae</taxon>
        <taxon>Smallanthus</taxon>
    </lineage>
</organism>
<accession>A0ACB9IZ32</accession>
<dbReference type="EMBL" id="CM042023">
    <property type="protein sequence ID" value="KAI3813352.1"/>
    <property type="molecule type" value="Genomic_DNA"/>
</dbReference>
<name>A0ACB9IZ32_9ASTR</name>
<reference evidence="1 2" key="2">
    <citation type="journal article" date="2022" name="Mol. Ecol. Resour.">
        <title>The genomes of chicory, endive, great burdock and yacon provide insights into Asteraceae paleo-polyploidization history and plant inulin production.</title>
        <authorList>
            <person name="Fan W."/>
            <person name="Wang S."/>
            <person name="Wang H."/>
            <person name="Wang A."/>
            <person name="Jiang F."/>
            <person name="Liu H."/>
            <person name="Zhao H."/>
            <person name="Xu D."/>
            <person name="Zhang Y."/>
        </authorList>
    </citation>
    <scope>NUCLEOTIDE SEQUENCE [LARGE SCALE GENOMIC DNA]</scope>
    <source>
        <strain evidence="2">cv. Yunnan</strain>
        <tissue evidence="1">Leaves</tissue>
    </source>
</reference>
<comment type="caution">
    <text evidence="1">The sequence shown here is derived from an EMBL/GenBank/DDBJ whole genome shotgun (WGS) entry which is preliminary data.</text>
</comment>
<protein>
    <submittedName>
        <fullName evidence="1">Uncharacterized protein</fullName>
    </submittedName>
</protein>